<feature type="domain" description="Histidine kinase" evidence="7">
    <location>
        <begin position="212"/>
        <end position="443"/>
    </location>
</feature>
<feature type="modified residue" description="4-aspartylphosphate" evidence="6">
    <location>
        <position position="528"/>
    </location>
</feature>
<dbReference type="GO" id="GO:0000155">
    <property type="term" value="F:phosphorelay sensor kinase activity"/>
    <property type="evidence" value="ECO:0007669"/>
    <property type="project" value="InterPro"/>
</dbReference>
<keyword evidence="10" id="KW-1185">Reference proteome</keyword>
<feature type="non-terminal residue" evidence="9">
    <location>
        <position position="594"/>
    </location>
</feature>
<dbReference type="CDD" id="cd16922">
    <property type="entry name" value="HATPase_EvgS-ArcB-TorS-like"/>
    <property type="match status" value="1"/>
</dbReference>
<dbReference type="InterPro" id="IPR003661">
    <property type="entry name" value="HisK_dim/P_dom"/>
</dbReference>
<evidence type="ECO:0000256" key="4">
    <source>
        <dbReference type="ARBA" id="ARBA00022679"/>
    </source>
</evidence>
<dbReference type="GO" id="GO:0005886">
    <property type="term" value="C:plasma membrane"/>
    <property type="evidence" value="ECO:0007669"/>
    <property type="project" value="TreeGrafter"/>
</dbReference>
<evidence type="ECO:0000256" key="6">
    <source>
        <dbReference type="PROSITE-ProRule" id="PRU00169"/>
    </source>
</evidence>
<dbReference type="PANTHER" id="PTHR43047:SF72">
    <property type="entry name" value="OSMOSENSING HISTIDINE PROTEIN KINASE SLN1"/>
    <property type="match status" value="1"/>
</dbReference>
<dbReference type="Pfam" id="PF02518">
    <property type="entry name" value="HATPase_c"/>
    <property type="match status" value="1"/>
</dbReference>
<dbReference type="CDD" id="cd00082">
    <property type="entry name" value="HisKA"/>
    <property type="match status" value="1"/>
</dbReference>
<keyword evidence="5" id="KW-0418">Kinase</keyword>
<dbReference type="PANTHER" id="PTHR43047">
    <property type="entry name" value="TWO-COMPONENT HISTIDINE PROTEIN KINASE"/>
    <property type="match status" value="1"/>
</dbReference>
<dbReference type="SUPFAM" id="SSF47384">
    <property type="entry name" value="Homodimeric domain of signal transducing histidine kinase"/>
    <property type="match status" value="1"/>
</dbReference>
<dbReference type="GO" id="GO:0009927">
    <property type="term" value="F:histidine phosphotransfer kinase activity"/>
    <property type="evidence" value="ECO:0007669"/>
    <property type="project" value="TreeGrafter"/>
</dbReference>
<evidence type="ECO:0000259" key="8">
    <source>
        <dbReference type="PROSITE" id="PS50110"/>
    </source>
</evidence>
<protein>
    <recommendedName>
        <fullName evidence="2">histidine kinase</fullName>
        <ecNumber evidence="2">2.7.13.3</ecNumber>
    </recommendedName>
</protein>
<comment type="caution">
    <text evidence="9">The sequence shown here is derived from an EMBL/GenBank/DDBJ whole genome shotgun (WGS) entry which is preliminary data.</text>
</comment>
<dbReference type="InterPro" id="IPR036890">
    <property type="entry name" value="HATPase_C_sf"/>
</dbReference>
<dbReference type="Gene3D" id="3.40.50.2300">
    <property type="match status" value="1"/>
</dbReference>
<dbReference type="Pfam" id="PF00512">
    <property type="entry name" value="HisKA"/>
    <property type="match status" value="1"/>
</dbReference>
<dbReference type="InterPro" id="IPR004358">
    <property type="entry name" value="Sig_transdc_His_kin-like_C"/>
</dbReference>
<evidence type="ECO:0000313" key="9">
    <source>
        <dbReference type="EMBL" id="KAL0485347.1"/>
    </source>
</evidence>
<evidence type="ECO:0000259" key="7">
    <source>
        <dbReference type="PROSITE" id="PS50109"/>
    </source>
</evidence>
<name>A0AAW2Z9J8_9EUKA</name>
<dbReference type="SUPFAM" id="SSF55781">
    <property type="entry name" value="GAF domain-like"/>
    <property type="match status" value="1"/>
</dbReference>
<organism evidence="9 10">
    <name type="scientific">Acrasis kona</name>
    <dbReference type="NCBI Taxonomy" id="1008807"/>
    <lineage>
        <taxon>Eukaryota</taxon>
        <taxon>Discoba</taxon>
        <taxon>Heterolobosea</taxon>
        <taxon>Tetramitia</taxon>
        <taxon>Eutetramitia</taxon>
        <taxon>Acrasidae</taxon>
        <taxon>Acrasis</taxon>
    </lineage>
</organism>
<comment type="catalytic activity">
    <reaction evidence="1">
        <text>ATP + protein L-histidine = ADP + protein N-phospho-L-histidine.</text>
        <dbReference type="EC" id="2.7.13.3"/>
    </reaction>
</comment>
<dbReference type="InterPro" id="IPR036097">
    <property type="entry name" value="HisK_dim/P_sf"/>
</dbReference>
<feature type="domain" description="Response regulatory" evidence="8">
    <location>
        <begin position="479"/>
        <end position="594"/>
    </location>
</feature>
<dbReference type="PROSITE" id="PS50109">
    <property type="entry name" value="HIS_KIN"/>
    <property type="match status" value="1"/>
</dbReference>
<keyword evidence="3 6" id="KW-0597">Phosphoprotein</keyword>
<dbReference type="SUPFAM" id="SSF52172">
    <property type="entry name" value="CheY-like"/>
    <property type="match status" value="1"/>
</dbReference>
<keyword evidence="4" id="KW-0808">Transferase</keyword>
<dbReference type="InterPro" id="IPR001789">
    <property type="entry name" value="Sig_transdc_resp-reg_receiver"/>
</dbReference>
<dbReference type="InterPro" id="IPR011006">
    <property type="entry name" value="CheY-like_superfamily"/>
</dbReference>
<dbReference type="Pfam" id="PF00072">
    <property type="entry name" value="Response_reg"/>
    <property type="match status" value="1"/>
</dbReference>
<dbReference type="SMART" id="SM00387">
    <property type="entry name" value="HATPase_c"/>
    <property type="match status" value="1"/>
</dbReference>
<evidence type="ECO:0000256" key="5">
    <source>
        <dbReference type="ARBA" id="ARBA00022777"/>
    </source>
</evidence>
<sequence length="594" mass="66511">MVHSPINNFTDCPTASIDLENVLRATNIISSAIDTDGLLRNIVKFIIETAGASTGAIIMDGMIQAEYVASPLCIQTKLNTPICNWRRGSVDVVNQVIRSKRTIVVSNAKEDSRTHQDPYVLRTCMKSILCMPVIHKDQIKAILYVENDLITDCFKSQQVDVLSILSTQMAISIDNSRYLQAQIKAAEDLTREVRMREQEQDYRRRQEEFIDRICHEIRNPLQGVLGNCDLMQSTIAQLQLSKDDSNTLNNCIESIRTCSEYQKVITDDVLTLSKLEFNQVTLYPEVMSPQTLVNHIVQMFEGEAIKKRLYTCIEVDNMPINLYVMCDYNRLSQVLINLVSNAIKFTSNGGITVECSAAPINGGGEMELCFSVKDTGIGVDRKDSDLIFDRFAQATQRVSSDYGGSGLGLFIGKNIVTLMKGEMKLSSKLGEGSTFSFSIPCKVASTQDVDKWLRAKDEHNKQNARTEEMSLKACQGNPLVLVVEDNKINQRVLVRMLLGAKCNCLVASNGAEGFEKFLENDLDLIFMDIAMPVMDGYECTRRIRQVEKQRGSKMVPIIGLSGNVRQEHHDAGVECGMNRYLVKPCTTKEMIQVV</sequence>
<dbReference type="SMART" id="SM00388">
    <property type="entry name" value="HisKA"/>
    <property type="match status" value="1"/>
</dbReference>
<dbReference type="EC" id="2.7.13.3" evidence="2"/>
<dbReference type="SUPFAM" id="SSF55874">
    <property type="entry name" value="ATPase domain of HSP90 chaperone/DNA topoisomerase II/histidine kinase"/>
    <property type="match status" value="1"/>
</dbReference>
<dbReference type="InterPro" id="IPR029016">
    <property type="entry name" value="GAF-like_dom_sf"/>
</dbReference>
<dbReference type="SMART" id="SM00448">
    <property type="entry name" value="REC"/>
    <property type="match status" value="1"/>
</dbReference>
<evidence type="ECO:0000256" key="2">
    <source>
        <dbReference type="ARBA" id="ARBA00012438"/>
    </source>
</evidence>
<dbReference type="PROSITE" id="PS50110">
    <property type="entry name" value="RESPONSE_REGULATORY"/>
    <property type="match status" value="1"/>
</dbReference>
<dbReference type="AlphaFoldDB" id="A0AAW2Z9J8"/>
<dbReference type="EMBL" id="JAOPGA020001128">
    <property type="protein sequence ID" value="KAL0485347.1"/>
    <property type="molecule type" value="Genomic_DNA"/>
</dbReference>
<dbReference type="CDD" id="cd17546">
    <property type="entry name" value="REC_hyHK_CKI1_RcsC-like"/>
    <property type="match status" value="1"/>
</dbReference>
<dbReference type="InterPro" id="IPR005467">
    <property type="entry name" value="His_kinase_dom"/>
</dbReference>
<gene>
    <name evidence="9" type="ORF">AKO1_006886</name>
</gene>
<dbReference type="InterPro" id="IPR003018">
    <property type="entry name" value="GAF"/>
</dbReference>
<dbReference type="Gene3D" id="3.30.565.10">
    <property type="entry name" value="Histidine kinase-like ATPase, C-terminal domain"/>
    <property type="match status" value="1"/>
</dbReference>
<dbReference type="Pfam" id="PF01590">
    <property type="entry name" value="GAF"/>
    <property type="match status" value="1"/>
</dbReference>
<dbReference type="Proteomes" id="UP001431209">
    <property type="component" value="Unassembled WGS sequence"/>
</dbReference>
<dbReference type="Gene3D" id="1.10.287.130">
    <property type="match status" value="1"/>
</dbReference>
<evidence type="ECO:0000256" key="1">
    <source>
        <dbReference type="ARBA" id="ARBA00000085"/>
    </source>
</evidence>
<evidence type="ECO:0000313" key="10">
    <source>
        <dbReference type="Proteomes" id="UP001431209"/>
    </source>
</evidence>
<reference evidence="9 10" key="1">
    <citation type="submission" date="2024-03" db="EMBL/GenBank/DDBJ databases">
        <title>The Acrasis kona genome and developmental transcriptomes reveal deep origins of eukaryotic multicellular pathways.</title>
        <authorList>
            <person name="Sheikh S."/>
            <person name="Fu C.-J."/>
            <person name="Brown M.W."/>
            <person name="Baldauf S.L."/>
        </authorList>
    </citation>
    <scope>NUCLEOTIDE SEQUENCE [LARGE SCALE GENOMIC DNA]</scope>
    <source>
        <strain evidence="9 10">ATCC MYA-3509</strain>
    </source>
</reference>
<dbReference type="SMART" id="SM00065">
    <property type="entry name" value="GAF"/>
    <property type="match status" value="1"/>
</dbReference>
<dbReference type="PRINTS" id="PR00344">
    <property type="entry name" value="BCTRLSENSOR"/>
</dbReference>
<dbReference type="FunFam" id="3.30.565.10:FF:000010">
    <property type="entry name" value="Sensor histidine kinase RcsC"/>
    <property type="match status" value="1"/>
</dbReference>
<evidence type="ECO:0000256" key="3">
    <source>
        <dbReference type="ARBA" id="ARBA00022553"/>
    </source>
</evidence>
<dbReference type="InterPro" id="IPR003594">
    <property type="entry name" value="HATPase_dom"/>
</dbReference>
<dbReference type="Gene3D" id="3.30.450.40">
    <property type="match status" value="1"/>
</dbReference>
<proteinExistence type="predicted"/>
<accession>A0AAW2Z9J8</accession>